<dbReference type="PANTHER" id="PTHR10545">
    <property type="entry name" value="DIAMINE N-ACETYLTRANSFERASE"/>
    <property type="match status" value="1"/>
</dbReference>
<gene>
    <name evidence="5" type="ORF">C1H84_01895</name>
</gene>
<accession>A0A365YPY0</accession>
<dbReference type="CDD" id="cd04301">
    <property type="entry name" value="NAT_SF"/>
    <property type="match status" value="1"/>
</dbReference>
<evidence type="ECO:0000256" key="3">
    <source>
        <dbReference type="ARBA" id="ARBA00023315"/>
    </source>
</evidence>
<proteinExistence type="inferred from homology"/>
<dbReference type="RefSeq" id="WP_047119368.1">
    <property type="nucleotide sequence ID" value="NZ_CM125969.1"/>
</dbReference>
<keyword evidence="3" id="KW-0012">Acyltransferase</keyword>
<dbReference type="GO" id="GO:0008080">
    <property type="term" value="F:N-acetyltransferase activity"/>
    <property type="evidence" value="ECO:0007669"/>
    <property type="project" value="UniProtKB-ARBA"/>
</dbReference>
<organism evidence="5 6">
    <name type="scientific">Glutamicibacter soli</name>
    <dbReference type="NCBI Taxonomy" id="453836"/>
    <lineage>
        <taxon>Bacteria</taxon>
        <taxon>Bacillati</taxon>
        <taxon>Actinomycetota</taxon>
        <taxon>Actinomycetes</taxon>
        <taxon>Micrococcales</taxon>
        <taxon>Micrococcaceae</taxon>
        <taxon>Glutamicibacter</taxon>
    </lineage>
</organism>
<keyword evidence="6" id="KW-1185">Reference proteome</keyword>
<comment type="similarity">
    <text evidence="1">Belongs to the acetyltransferase family.</text>
</comment>
<evidence type="ECO:0000256" key="1">
    <source>
        <dbReference type="ARBA" id="ARBA00008694"/>
    </source>
</evidence>
<evidence type="ECO:0000256" key="2">
    <source>
        <dbReference type="ARBA" id="ARBA00022679"/>
    </source>
</evidence>
<dbReference type="Pfam" id="PF00583">
    <property type="entry name" value="Acetyltransf_1"/>
    <property type="match status" value="1"/>
</dbReference>
<dbReference type="Proteomes" id="UP000252167">
    <property type="component" value="Unassembled WGS sequence"/>
</dbReference>
<dbReference type="PANTHER" id="PTHR10545:SF29">
    <property type="entry name" value="GH14572P-RELATED"/>
    <property type="match status" value="1"/>
</dbReference>
<dbReference type="Gene3D" id="3.40.630.30">
    <property type="match status" value="1"/>
</dbReference>
<keyword evidence="2 5" id="KW-0808">Transferase</keyword>
<evidence type="ECO:0000259" key="4">
    <source>
        <dbReference type="PROSITE" id="PS51186"/>
    </source>
</evidence>
<reference evidence="5 6" key="1">
    <citation type="submission" date="2018-01" db="EMBL/GenBank/DDBJ databases">
        <title>Glutamicibacter soli strain NHPC-3 Whole genome sequence and assembly.</title>
        <authorList>
            <person name="Choudhury P."/>
            <person name="Gupta D."/>
            <person name="Sengupta K."/>
            <person name="Jawed A."/>
            <person name="Sultana N."/>
            <person name="Saha P."/>
        </authorList>
    </citation>
    <scope>NUCLEOTIDE SEQUENCE [LARGE SCALE GENOMIC DNA]</scope>
    <source>
        <strain evidence="5 6">NHPC-3</strain>
    </source>
</reference>
<protein>
    <submittedName>
        <fullName evidence="5">N-acetyltransferase</fullName>
    </submittedName>
</protein>
<dbReference type="FunFam" id="3.40.630.30:FF:000064">
    <property type="entry name" value="GNAT family acetyltransferase"/>
    <property type="match status" value="1"/>
</dbReference>
<dbReference type="AlphaFoldDB" id="A0A365YPY0"/>
<evidence type="ECO:0000313" key="5">
    <source>
        <dbReference type="EMBL" id="RBM04073.1"/>
    </source>
</evidence>
<dbReference type="InterPro" id="IPR000182">
    <property type="entry name" value="GNAT_dom"/>
</dbReference>
<dbReference type="EMBL" id="POAF01000001">
    <property type="protein sequence ID" value="RBM04073.1"/>
    <property type="molecule type" value="Genomic_DNA"/>
</dbReference>
<feature type="domain" description="N-acetyltransferase" evidence="4">
    <location>
        <begin position="2"/>
        <end position="163"/>
    </location>
</feature>
<evidence type="ECO:0000313" key="6">
    <source>
        <dbReference type="Proteomes" id="UP000252167"/>
    </source>
</evidence>
<dbReference type="PROSITE" id="PS51186">
    <property type="entry name" value="GNAT"/>
    <property type="match status" value="1"/>
</dbReference>
<dbReference type="InterPro" id="IPR051016">
    <property type="entry name" value="Diverse_Substrate_AcTransf"/>
</dbReference>
<dbReference type="InterPro" id="IPR016181">
    <property type="entry name" value="Acyl_CoA_acyltransferase"/>
</dbReference>
<name>A0A365YPY0_9MICC</name>
<comment type="caution">
    <text evidence="5">The sequence shown here is derived from an EMBL/GenBank/DDBJ whole genome shotgun (WGS) entry which is preliminary data.</text>
</comment>
<sequence length="163" mass="18048">MSNVREATPADCPQILELIHELAVYEKEPDAVRNTVQDLQSHLFGADPKVFAHVAEDESGTVIGVAIWFLTYSTWEGRHGIHLEDLYVRSARRGSGTGTALLQTLAQICVERGYKRLEWAVLDWNEPAIKFYDSIGSSSMDGWTTRRLDGDALTALGTKGAAR</sequence>
<dbReference type="SUPFAM" id="SSF55729">
    <property type="entry name" value="Acyl-CoA N-acyltransferases (Nat)"/>
    <property type="match status" value="1"/>
</dbReference>